<dbReference type="PANTHER" id="PTHR34156:SF2">
    <property type="entry name" value="PROTEIN YDGH"/>
    <property type="match status" value="1"/>
</dbReference>
<gene>
    <name evidence="5" type="primary">ydgH_1</name>
    <name evidence="4" type="ORF">CRN84_14760</name>
    <name evidence="5" type="ORF">NCTC12282_04171</name>
</gene>
<feature type="signal peptide" evidence="2">
    <location>
        <begin position="1"/>
        <end position="22"/>
    </location>
</feature>
<dbReference type="Gene3D" id="3.30.1660.10">
    <property type="entry name" value="Flavin-binding protein dodecin"/>
    <property type="match status" value="3"/>
</dbReference>
<evidence type="ECO:0000313" key="7">
    <source>
        <dbReference type="Proteomes" id="UP000373449"/>
    </source>
</evidence>
<reference evidence="5 7" key="3">
    <citation type="submission" date="2019-03" db="EMBL/GenBank/DDBJ databases">
        <authorList>
            <consortium name="Pathogen Informatics"/>
        </authorList>
    </citation>
    <scope>NUCLEOTIDE SEQUENCE [LARGE SCALE GENOMIC DNA]</scope>
    <source>
        <strain evidence="5 7">NCTC12282</strain>
    </source>
</reference>
<dbReference type="NCBIfam" id="NF040471">
    <property type="entry name" value="ydgH_STM1478"/>
    <property type="match status" value="1"/>
</dbReference>
<dbReference type="Pfam" id="PF07338">
    <property type="entry name" value="YdgH_BhsA-like"/>
    <property type="match status" value="3"/>
</dbReference>
<keyword evidence="1 2" id="KW-0732">Signal</keyword>
<accession>A0A2C6C2D3</accession>
<evidence type="ECO:0000313" key="6">
    <source>
        <dbReference type="Proteomes" id="UP000224974"/>
    </source>
</evidence>
<dbReference type="EMBL" id="PDDX01000001">
    <property type="protein sequence ID" value="PHI30510.1"/>
    <property type="molecule type" value="Genomic_DNA"/>
</dbReference>
<dbReference type="RefSeq" id="WP_029092718.1">
    <property type="nucleotide sequence ID" value="NZ_CAADJA010000002.1"/>
</dbReference>
<evidence type="ECO:0000313" key="5">
    <source>
        <dbReference type="EMBL" id="VFS49772.1"/>
    </source>
</evidence>
<organism evidence="4 6">
    <name type="scientific">Budvicia aquatica</name>
    <dbReference type="NCBI Taxonomy" id="82979"/>
    <lineage>
        <taxon>Bacteria</taxon>
        <taxon>Pseudomonadati</taxon>
        <taxon>Pseudomonadota</taxon>
        <taxon>Gammaproteobacteria</taxon>
        <taxon>Enterobacterales</taxon>
        <taxon>Budviciaceae</taxon>
        <taxon>Budvicia</taxon>
    </lineage>
</organism>
<feature type="domain" description="YdgH/BhsA/McbA-like" evidence="3">
    <location>
        <begin position="263"/>
        <end position="318"/>
    </location>
</feature>
<dbReference type="SUPFAM" id="SSF159871">
    <property type="entry name" value="YdgH-like"/>
    <property type="match status" value="3"/>
</dbReference>
<dbReference type="InterPro" id="IPR051096">
    <property type="entry name" value="BhsA/McbA_stress_biofilm_assoc"/>
</dbReference>
<evidence type="ECO:0000259" key="3">
    <source>
        <dbReference type="Pfam" id="PF07338"/>
    </source>
</evidence>
<dbReference type="InterPro" id="IPR025539">
    <property type="entry name" value="YdgH"/>
</dbReference>
<dbReference type="PANTHER" id="PTHR34156">
    <property type="entry name" value="OUTER MEMBRANE PROTEIN-RELATED-RELATED"/>
    <property type="match status" value="1"/>
</dbReference>
<sequence>MKLKTTLITTALLSVMTFSAFAAQELTPEKADQIVPFDRITFTGRYDSIYDANRAASKHADKVGATSFFVRDISDQNGDSGNLRVTVDLYHADAQPVSGETQYRMFNGLRELPKEEATKLEPFDTVSIRGIYPVDNDISEEISKLAKEKGAYSFFIVRQIDANRGANQYITAFIYKKDAPVRKLQTIDNPIPADSDAGRAALAEGGAAAAEVEVPNVASSTSFSSKVGRFFETQTSSEGSRYYVTLRDGTKIEELNNATAEKMTPFDSITFTDNFSNSTDMAEQIAKRAHQKGAKYYHITRQWEKNGGTITVTADLYK</sequence>
<dbReference type="InterPro" id="IPR025543">
    <property type="entry name" value="Dodecin-like"/>
</dbReference>
<name>A0A2C6C2D3_9GAMM</name>
<dbReference type="AlphaFoldDB" id="A0A2C6C2D3"/>
<feature type="chain" id="PRO_5036315778" evidence="2">
    <location>
        <begin position="23"/>
        <end position="318"/>
    </location>
</feature>
<dbReference type="Proteomes" id="UP000373449">
    <property type="component" value="Unassembled WGS sequence"/>
</dbReference>
<dbReference type="EMBL" id="CAADJA010000002">
    <property type="protein sequence ID" value="VFS49772.1"/>
    <property type="molecule type" value="Genomic_DNA"/>
</dbReference>
<dbReference type="InterPro" id="IPR010854">
    <property type="entry name" value="YdgH/BhsA/McbA-like_dom"/>
</dbReference>
<dbReference type="Proteomes" id="UP000224974">
    <property type="component" value="Unassembled WGS sequence"/>
</dbReference>
<evidence type="ECO:0000256" key="2">
    <source>
        <dbReference type="SAM" id="SignalP"/>
    </source>
</evidence>
<feature type="domain" description="YdgH/BhsA/McbA-like" evidence="3">
    <location>
        <begin position="35"/>
        <end position="91"/>
    </location>
</feature>
<protein>
    <submittedName>
        <fullName evidence="4">DUF1471 domain-containing protein</fullName>
    </submittedName>
    <submittedName>
        <fullName evidence="5">Protein of uncharacterized function (DUF1471)</fullName>
    </submittedName>
</protein>
<feature type="domain" description="YdgH/BhsA/McbA-like" evidence="3">
    <location>
        <begin position="120"/>
        <end position="176"/>
    </location>
</feature>
<dbReference type="OrthoDB" id="7058817at2"/>
<reference evidence="6" key="2">
    <citation type="submission" date="2017-09" db="EMBL/GenBank/DDBJ databases">
        <title>FDA dAtabase for Regulatory Grade micrObial Sequences (FDA-ARGOS): Supporting development and validation of Infectious Disease Dx tests.</title>
        <authorList>
            <person name="Minogue T."/>
            <person name="Wolcott M."/>
            <person name="Wasieloski L."/>
            <person name="Aguilar W."/>
            <person name="Moore D."/>
            <person name="Tallon L."/>
            <person name="Sadzewicz L."/>
            <person name="Ott S."/>
            <person name="Zhao X."/>
            <person name="Nagaraj S."/>
            <person name="Vavikolanu K."/>
            <person name="Aluvathingal J."/>
            <person name="Nadendla S."/>
            <person name="Sichtig H."/>
        </authorList>
    </citation>
    <scope>NUCLEOTIDE SEQUENCE [LARGE SCALE GENOMIC DNA]</scope>
    <source>
        <strain evidence="6">FDAARGOS_387</strain>
    </source>
</reference>
<evidence type="ECO:0000313" key="4">
    <source>
        <dbReference type="EMBL" id="PHI30510.1"/>
    </source>
</evidence>
<dbReference type="InterPro" id="IPR036275">
    <property type="entry name" value="YdgH-like_sf"/>
</dbReference>
<dbReference type="STRING" id="1111728.GCA_000427805_00057"/>
<evidence type="ECO:0000256" key="1">
    <source>
        <dbReference type="ARBA" id="ARBA00022729"/>
    </source>
</evidence>
<proteinExistence type="predicted"/>
<keyword evidence="6" id="KW-1185">Reference proteome</keyword>
<reference evidence="4" key="1">
    <citation type="submission" date="2017-09" db="EMBL/GenBank/DDBJ databases">
        <title>FDA dAtabase for Regulatory Grade micrObial Sequences (FDA-ARGOS): Supporting development and validation of Infectious Disease Dx tests.</title>
        <authorList>
            <person name="Minogue T."/>
            <person name="Wolcott M."/>
            <person name="Wasieloski L."/>
            <person name="Aguilar W."/>
            <person name="Moore D."/>
            <person name="Tallon L.J."/>
            <person name="Sadzewicz L."/>
            <person name="Ott S."/>
            <person name="Zhao X."/>
            <person name="Nagaraj S."/>
            <person name="Vavikolanu K."/>
            <person name="Aluvathingal J."/>
            <person name="Nadendla S."/>
            <person name="Sichtig H."/>
        </authorList>
    </citation>
    <scope>NUCLEOTIDE SEQUENCE</scope>
    <source>
        <strain evidence="4">FDAARGOS_387</strain>
    </source>
</reference>